<feature type="compositionally biased region" description="Low complexity" evidence="1">
    <location>
        <begin position="8"/>
        <end position="25"/>
    </location>
</feature>
<evidence type="ECO:0000256" key="1">
    <source>
        <dbReference type="SAM" id="MobiDB-lite"/>
    </source>
</evidence>
<keyword evidence="3" id="KW-1185">Reference proteome</keyword>
<organism evidence="2 3">
    <name type="scientific">Lobosporangium transversale</name>
    <dbReference type="NCBI Taxonomy" id="64571"/>
    <lineage>
        <taxon>Eukaryota</taxon>
        <taxon>Fungi</taxon>
        <taxon>Fungi incertae sedis</taxon>
        <taxon>Mucoromycota</taxon>
        <taxon>Mortierellomycotina</taxon>
        <taxon>Mortierellomycetes</taxon>
        <taxon>Mortierellales</taxon>
        <taxon>Mortierellaceae</taxon>
        <taxon>Lobosporangium</taxon>
    </lineage>
</organism>
<accession>A0A1Y2GMF9</accession>
<name>A0A1Y2GMF9_9FUNG</name>
<feature type="region of interest" description="Disordered" evidence="1">
    <location>
        <begin position="432"/>
        <end position="456"/>
    </location>
</feature>
<evidence type="ECO:0008006" key="4">
    <source>
        <dbReference type="Google" id="ProtNLM"/>
    </source>
</evidence>
<dbReference type="RefSeq" id="XP_021880682.1">
    <property type="nucleotide sequence ID" value="XM_022026603.1"/>
</dbReference>
<evidence type="ECO:0000313" key="2">
    <source>
        <dbReference type="EMBL" id="ORZ13898.1"/>
    </source>
</evidence>
<dbReference type="Pfam" id="PF08238">
    <property type="entry name" value="Sel1"/>
    <property type="match status" value="4"/>
</dbReference>
<comment type="caution">
    <text evidence="2">The sequence shown here is derived from an EMBL/GenBank/DDBJ whole genome shotgun (WGS) entry which is preliminary data.</text>
</comment>
<feature type="compositionally biased region" description="Low complexity" evidence="1">
    <location>
        <begin position="348"/>
        <end position="362"/>
    </location>
</feature>
<dbReference type="PANTHER" id="PTHR43628">
    <property type="entry name" value="ACTIVATOR OF C KINASE PROTEIN 1-RELATED"/>
    <property type="match status" value="1"/>
</dbReference>
<dbReference type="PANTHER" id="PTHR43628:SF1">
    <property type="entry name" value="CHITIN SYNTHASE REGULATORY FACTOR 2-RELATED"/>
    <property type="match status" value="1"/>
</dbReference>
<reference evidence="2 3" key="1">
    <citation type="submission" date="2016-07" db="EMBL/GenBank/DDBJ databases">
        <title>Pervasive Adenine N6-methylation of Active Genes in Fungi.</title>
        <authorList>
            <consortium name="DOE Joint Genome Institute"/>
            <person name="Mondo S.J."/>
            <person name="Dannebaum R.O."/>
            <person name="Kuo R.C."/>
            <person name="Labutti K."/>
            <person name="Haridas S."/>
            <person name="Kuo A."/>
            <person name="Salamov A."/>
            <person name="Ahrendt S.R."/>
            <person name="Lipzen A."/>
            <person name="Sullivan W."/>
            <person name="Andreopoulos W.B."/>
            <person name="Clum A."/>
            <person name="Lindquist E."/>
            <person name="Daum C."/>
            <person name="Ramamoorthy G.K."/>
            <person name="Gryganskyi A."/>
            <person name="Culley D."/>
            <person name="Magnuson J.K."/>
            <person name="James T.Y."/>
            <person name="O'Malley M.A."/>
            <person name="Stajich J.E."/>
            <person name="Spatafora J.W."/>
            <person name="Visel A."/>
            <person name="Grigoriev I.V."/>
        </authorList>
    </citation>
    <scope>NUCLEOTIDE SEQUENCE [LARGE SCALE GENOMIC DNA]</scope>
    <source>
        <strain evidence="2 3">NRRL 3116</strain>
    </source>
</reference>
<evidence type="ECO:0000313" key="3">
    <source>
        <dbReference type="Proteomes" id="UP000193648"/>
    </source>
</evidence>
<feature type="compositionally biased region" description="Low complexity" evidence="1">
    <location>
        <begin position="432"/>
        <end position="450"/>
    </location>
</feature>
<feature type="region of interest" description="Disordered" evidence="1">
    <location>
        <begin position="325"/>
        <end position="397"/>
    </location>
</feature>
<protein>
    <recommendedName>
        <fullName evidence="4">HCP-like protein</fullName>
    </recommendedName>
</protein>
<feature type="compositionally biased region" description="Polar residues" evidence="1">
    <location>
        <begin position="373"/>
        <end position="386"/>
    </location>
</feature>
<sequence>MSAPVPLPVAQSASVPTSSSVNTNTRSKLNVNTINPNNKTLTTITATITTNEDQSRSIAFAQAQRPPPNKAKRSTQLSPGVAAQVLTPAQQREAEADAYIQRAIELHEGDQLEEATYYFRLAAQSENPVGQLMYGLSLRHGWGCNPNPKEAIVYLQRAAAYAMNELKDLLPGNTANIRAIQQQQQKHEAKEPSASNTNNSMGSTNLRRMGTVDRRSAVVTARKELVMALYELGMSFLKGWGVQKDKTVAFNYFKLAADLGDADSQNETAQCFMDGIGTEKDAFEAARYYRLACAQGATQFGNSWIWKPKYDKYCEEHAAAAAAASAARKAQQQNQQHQQHQEGGEAQGFGAAPNSSDSSTSSNPIAAGLATVRGTSVSSTLPTSPQEAAGSRMPASRRGQYNIAGDLISSSQLELKLQQAEQLTTATVGPIMGKQKQQQQQDSTGSTTTGGKKKHRWSLWGLHQNRDHTQGGFHRRLPSLG</sequence>
<dbReference type="GO" id="GO:0010972">
    <property type="term" value="P:negative regulation of G2/M transition of mitotic cell cycle"/>
    <property type="evidence" value="ECO:0007669"/>
    <property type="project" value="TreeGrafter"/>
</dbReference>
<dbReference type="InterPro" id="IPR006597">
    <property type="entry name" value="Sel1-like"/>
</dbReference>
<gene>
    <name evidence="2" type="ORF">BCR41DRAFT_371408</name>
</gene>
<feature type="region of interest" description="Disordered" evidence="1">
    <location>
        <begin position="180"/>
        <end position="206"/>
    </location>
</feature>
<dbReference type="Proteomes" id="UP000193648">
    <property type="component" value="Unassembled WGS sequence"/>
</dbReference>
<dbReference type="SUPFAM" id="SSF81901">
    <property type="entry name" value="HCP-like"/>
    <property type="match status" value="1"/>
</dbReference>
<dbReference type="OrthoDB" id="2148946at2759"/>
<feature type="region of interest" description="Disordered" evidence="1">
    <location>
        <begin position="462"/>
        <end position="481"/>
    </location>
</feature>
<dbReference type="EMBL" id="MCFF01000022">
    <property type="protein sequence ID" value="ORZ13898.1"/>
    <property type="molecule type" value="Genomic_DNA"/>
</dbReference>
<proteinExistence type="predicted"/>
<dbReference type="AlphaFoldDB" id="A0A1Y2GMF9"/>
<dbReference type="InParanoid" id="A0A1Y2GMF9"/>
<dbReference type="STRING" id="64571.A0A1Y2GMF9"/>
<dbReference type="InterPro" id="IPR052945">
    <property type="entry name" value="Mitotic_Regulator"/>
</dbReference>
<dbReference type="Gene3D" id="1.25.40.10">
    <property type="entry name" value="Tetratricopeptide repeat domain"/>
    <property type="match status" value="1"/>
</dbReference>
<feature type="compositionally biased region" description="Low complexity" evidence="1">
    <location>
        <begin position="325"/>
        <end position="338"/>
    </location>
</feature>
<dbReference type="GeneID" id="33568446"/>
<feature type="compositionally biased region" description="Polar residues" evidence="1">
    <location>
        <begin position="193"/>
        <end position="206"/>
    </location>
</feature>
<dbReference type="GO" id="GO:0032153">
    <property type="term" value="C:cell division site"/>
    <property type="evidence" value="ECO:0007669"/>
    <property type="project" value="TreeGrafter"/>
</dbReference>
<feature type="region of interest" description="Disordered" evidence="1">
    <location>
        <begin position="1"/>
        <end position="25"/>
    </location>
</feature>
<dbReference type="InterPro" id="IPR011990">
    <property type="entry name" value="TPR-like_helical_dom_sf"/>
</dbReference>
<dbReference type="SMART" id="SM00671">
    <property type="entry name" value="SEL1"/>
    <property type="match status" value="4"/>
</dbReference>